<evidence type="ECO:0000313" key="1">
    <source>
        <dbReference type="Proteomes" id="UP000887565"/>
    </source>
</evidence>
<protein>
    <submittedName>
        <fullName evidence="2">Ribosomal protein S14</fullName>
    </submittedName>
</protein>
<name>A0A915JN04_ROMCU</name>
<organism evidence="1 2">
    <name type="scientific">Romanomermis culicivorax</name>
    <name type="common">Nematode worm</name>
    <dbReference type="NCBI Taxonomy" id="13658"/>
    <lineage>
        <taxon>Eukaryota</taxon>
        <taxon>Metazoa</taxon>
        <taxon>Ecdysozoa</taxon>
        <taxon>Nematoda</taxon>
        <taxon>Enoplea</taxon>
        <taxon>Dorylaimia</taxon>
        <taxon>Mermithida</taxon>
        <taxon>Mermithoidea</taxon>
        <taxon>Mermithidae</taxon>
        <taxon>Romanomermis</taxon>
    </lineage>
</organism>
<reference evidence="2" key="1">
    <citation type="submission" date="2022-11" db="UniProtKB">
        <authorList>
            <consortium name="WormBaseParasite"/>
        </authorList>
    </citation>
    <scope>IDENTIFICATION</scope>
</reference>
<proteinExistence type="predicted"/>
<sequence length="153" mass="17404">MKNSRTKDVVGLIHRTENQNNCKEKFSIKKNHGLQCSVLLRRDNDAVSAKILHALAYQGITKLRKLSKRFRKERKRPYHIMASVNNLTPNLNIVKFSALQISMCLIRQGVNGVCYYIWRGSDSLGPQSSRSIARAKTGCPRHRQPWYLAPAGA</sequence>
<evidence type="ECO:0000313" key="2">
    <source>
        <dbReference type="WBParaSite" id="nRc.2.0.1.t27351-RA"/>
    </source>
</evidence>
<accession>A0A915JN04</accession>
<dbReference type="Proteomes" id="UP000887565">
    <property type="component" value="Unplaced"/>
</dbReference>
<dbReference type="AlphaFoldDB" id="A0A915JN04"/>
<dbReference type="WBParaSite" id="nRc.2.0.1.t27351-RA">
    <property type="protein sequence ID" value="nRc.2.0.1.t27351-RA"/>
    <property type="gene ID" value="nRc.2.0.1.g27351"/>
</dbReference>
<keyword evidence="1" id="KW-1185">Reference proteome</keyword>